<dbReference type="EMBL" id="JBJUIK010000003">
    <property type="protein sequence ID" value="KAL3532092.1"/>
    <property type="molecule type" value="Genomic_DNA"/>
</dbReference>
<dbReference type="GO" id="GO:0015031">
    <property type="term" value="P:protein transport"/>
    <property type="evidence" value="ECO:0007669"/>
    <property type="project" value="UniProtKB-KW"/>
</dbReference>
<comment type="subcellular location">
    <subcellularLocation>
        <location evidence="2">Endomembrane system</location>
        <topology evidence="2">Single-pass type IV membrane protein</topology>
    </subcellularLocation>
</comment>
<keyword evidence="4" id="KW-0812">Transmembrane</keyword>
<name>A0ABD3ALR4_9GENT</name>
<evidence type="ECO:0000256" key="3">
    <source>
        <dbReference type="SAM" id="Coils"/>
    </source>
</evidence>
<dbReference type="CDD" id="cd21442">
    <property type="entry name" value="SNARE_NTD_STX6-like"/>
    <property type="match status" value="1"/>
</dbReference>
<dbReference type="PANTHER" id="PTHR34949">
    <property type="entry name" value="OS05G0443700 PROTEIN"/>
    <property type="match status" value="1"/>
</dbReference>
<dbReference type="PANTHER" id="PTHR34949:SF2">
    <property type="entry name" value="OS05G0443700 PROTEIN"/>
    <property type="match status" value="1"/>
</dbReference>
<dbReference type="SUPFAM" id="SSF47661">
    <property type="entry name" value="t-snare proteins"/>
    <property type="match status" value="1"/>
</dbReference>
<evidence type="ECO:0000313" key="7">
    <source>
        <dbReference type="Proteomes" id="UP001630127"/>
    </source>
</evidence>
<keyword evidence="4" id="KW-1133">Transmembrane helix</keyword>
<dbReference type="GO" id="GO:0012505">
    <property type="term" value="C:endomembrane system"/>
    <property type="evidence" value="ECO:0007669"/>
    <property type="project" value="UniProtKB-SubCell"/>
</dbReference>
<evidence type="ECO:0000313" key="6">
    <source>
        <dbReference type="EMBL" id="KAL3532092.1"/>
    </source>
</evidence>
<protein>
    <recommendedName>
        <fullName evidence="5">Syntaxin 6/10/61 N-terminal domain-containing protein</fullName>
    </recommendedName>
</protein>
<dbReference type="Proteomes" id="UP001630127">
    <property type="component" value="Unassembled WGS sequence"/>
</dbReference>
<keyword evidence="3" id="KW-0175">Coiled coil</keyword>
<dbReference type="InterPro" id="IPR015260">
    <property type="entry name" value="Syntaxin-6/10/61_N"/>
</dbReference>
<dbReference type="AlphaFoldDB" id="A0ABD3ALR4"/>
<feature type="domain" description="Syntaxin 6/10/61 N-terminal" evidence="5">
    <location>
        <begin position="12"/>
        <end position="113"/>
    </location>
</feature>
<evidence type="ECO:0000256" key="4">
    <source>
        <dbReference type="SAM" id="Phobius"/>
    </source>
</evidence>
<reference evidence="6 7" key="1">
    <citation type="submission" date="2024-11" db="EMBL/GenBank/DDBJ databases">
        <title>A near-complete genome assembly of Cinchona calisaya.</title>
        <authorList>
            <person name="Lian D.C."/>
            <person name="Zhao X.W."/>
            <person name="Wei L."/>
        </authorList>
    </citation>
    <scope>NUCLEOTIDE SEQUENCE [LARGE SCALE GENOMIC DNA]</scope>
    <source>
        <tissue evidence="6">Nenye</tissue>
    </source>
</reference>
<evidence type="ECO:0000256" key="1">
    <source>
        <dbReference type="ARBA" id="ARBA00022927"/>
    </source>
</evidence>
<organism evidence="6 7">
    <name type="scientific">Cinchona calisaya</name>
    <dbReference type="NCBI Taxonomy" id="153742"/>
    <lineage>
        <taxon>Eukaryota</taxon>
        <taxon>Viridiplantae</taxon>
        <taxon>Streptophyta</taxon>
        <taxon>Embryophyta</taxon>
        <taxon>Tracheophyta</taxon>
        <taxon>Spermatophyta</taxon>
        <taxon>Magnoliopsida</taxon>
        <taxon>eudicotyledons</taxon>
        <taxon>Gunneridae</taxon>
        <taxon>Pentapetalae</taxon>
        <taxon>asterids</taxon>
        <taxon>lamiids</taxon>
        <taxon>Gentianales</taxon>
        <taxon>Rubiaceae</taxon>
        <taxon>Cinchonoideae</taxon>
        <taxon>Cinchoneae</taxon>
        <taxon>Cinchona</taxon>
    </lineage>
</organism>
<feature type="transmembrane region" description="Helical" evidence="4">
    <location>
        <begin position="343"/>
        <end position="365"/>
    </location>
</feature>
<dbReference type="Gene3D" id="1.20.58.90">
    <property type="match status" value="1"/>
</dbReference>
<keyword evidence="4" id="KW-0472">Membrane</keyword>
<gene>
    <name evidence="6" type="ORF">ACH5RR_005613</name>
</gene>
<evidence type="ECO:0000256" key="2">
    <source>
        <dbReference type="ARBA" id="ARBA00046280"/>
    </source>
</evidence>
<evidence type="ECO:0000259" key="5">
    <source>
        <dbReference type="Pfam" id="PF09177"/>
    </source>
</evidence>
<sequence>MKSNLIQQRESDPLFAAAEVVQDSADRMESIFHLLLHEQSLVQGYHPESRLLHSIQYHKRDLATSLETAKWQLEDFEREVNMLAMADKSVVRENVISRHKQFIGAIREQIVNVEKSFERTSVGDSVRNMEWVGLNEKDRDGLASFLSGEKPAKYVGREDSENDSRALRNFLDPDASSSIIDEIVEQKTETMNMNGVTDLGPNVLRENKFSDLQVASSGRCEENDWDLEANEAKDKTSWKQNMTWGYYSRIGMRSLRDFVCAFWGRGNRSFTKRWKDGEEQRHSPRGLDISHTMQSSLSQLWLACRCRNFEYSVPDLYARLESSCYWLRDWVERLLRSPYSITVRYPSIAFVSALLLTLIVLGTLASQVL</sequence>
<proteinExistence type="predicted"/>
<keyword evidence="1" id="KW-0653">Protein transport</keyword>
<accession>A0ABD3ALR4</accession>
<feature type="coiled-coil region" evidence="3">
    <location>
        <begin position="59"/>
        <end position="86"/>
    </location>
</feature>
<dbReference type="InterPro" id="IPR010989">
    <property type="entry name" value="SNARE"/>
</dbReference>
<comment type="caution">
    <text evidence="6">The sequence shown here is derived from an EMBL/GenBank/DDBJ whole genome shotgun (WGS) entry which is preliminary data.</text>
</comment>
<keyword evidence="1" id="KW-0813">Transport</keyword>
<dbReference type="Pfam" id="PF09177">
    <property type="entry name" value="STX6_10_61_N"/>
    <property type="match status" value="1"/>
</dbReference>
<keyword evidence="7" id="KW-1185">Reference proteome</keyword>